<evidence type="ECO:0008006" key="4">
    <source>
        <dbReference type="Google" id="ProtNLM"/>
    </source>
</evidence>
<feature type="region of interest" description="Disordered" evidence="1">
    <location>
        <begin position="84"/>
        <end position="108"/>
    </location>
</feature>
<dbReference type="RefSeq" id="WP_224497053.1">
    <property type="nucleotide sequence ID" value="NZ_CP088285.1"/>
</dbReference>
<reference evidence="2" key="2">
    <citation type="submission" date="2024-03" db="EMBL/GenBank/DDBJ databases">
        <authorList>
            <person name="Bromfield E.S.P."/>
            <person name="Cloutier S."/>
        </authorList>
    </citation>
    <scope>NUCLEOTIDE SEQUENCE</scope>
    <source>
        <strain evidence="2">5S5</strain>
    </source>
</reference>
<sequence length="108" mass="11761">MAKAYYSTVFEQPAGDVWKIIRDFNNYPVWVRGEGVSEIEQGKSGASRPTNLPVSRPSATLRVTPVVGGDRAFGRRCSIATPTAAPSWPGRWPAGSRPGSNRSGTRWL</sequence>
<keyword evidence="3" id="KW-1185">Reference proteome</keyword>
<proteinExistence type="predicted"/>
<dbReference type="InterPro" id="IPR023393">
    <property type="entry name" value="START-like_dom_sf"/>
</dbReference>
<evidence type="ECO:0000313" key="2">
    <source>
        <dbReference type="EMBL" id="WXC80149.1"/>
    </source>
</evidence>
<evidence type="ECO:0000256" key="1">
    <source>
        <dbReference type="SAM" id="MobiDB-lite"/>
    </source>
</evidence>
<dbReference type="Proteomes" id="UP001432046">
    <property type="component" value="Chromosome"/>
</dbReference>
<feature type="compositionally biased region" description="Polar residues" evidence="1">
    <location>
        <begin position="98"/>
        <end position="108"/>
    </location>
</feature>
<reference evidence="2" key="1">
    <citation type="journal article" date="2021" name="Int. J. Syst. Evol. Microbiol.">
        <title>Bradyrhizobium septentrionale sp. nov. (sv. septentrionale) and Bradyrhizobium quebecense sp. nov. (sv. septentrionale) associated with legumes native to Canada possess rearranged symbiosis genes and numerous insertion sequences.</title>
        <authorList>
            <person name="Bromfield E.S.P."/>
            <person name="Cloutier S."/>
        </authorList>
    </citation>
    <scope>NUCLEOTIDE SEQUENCE</scope>
    <source>
        <strain evidence="2">5S5</strain>
    </source>
</reference>
<gene>
    <name evidence="2" type="ORF">WDK88_00285</name>
</gene>
<dbReference type="SUPFAM" id="SSF55961">
    <property type="entry name" value="Bet v1-like"/>
    <property type="match status" value="1"/>
</dbReference>
<name>A0ABZ2P1L8_9BRAD</name>
<dbReference type="Gene3D" id="3.30.530.20">
    <property type="match status" value="1"/>
</dbReference>
<organism evidence="2 3">
    <name type="scientific">Bradyrhizobium septentrionale</name>
    <dbReference type="NCBI Taxonomy" id="1404411"/>
    <lineage>
        <taxon>Bacteria</taxon>
        <taxon>Pseudomonadati</taxon>
        <taxon>Pseudomonadota</taxon>
        <taxon>Alphaproteobacteria</taxon>
        <taxon>Hyphomicrobiales</taxon>
        <taxon>Nitrobacteraceae</taxon>
        <taxon>Bradyrhizobium</taxon>
    </lineage>
</organism>
<evidence type="ECO:0000313" key="3">
    <source>
        <dbReference type="Proteomes" id="UP001432046"/>
    </source>
</evidence>
<accession>A0ABZ2P1L8</accession>
<dbReference type="EMBL" id="CP147711">
    <property type="protein sequence ID" value="WXC80149.1"/>
    <property type="molecule type" value="Genomic_DNA"/>
</dbReference>
<protein>
    <recommendedName>
        <fullName evidence="4">Polyketide cyclase / dehydrase and lipid transport</fullName>
    </recommendedName>
</protein>